<keyword evidence="3 10" id="KW-0808">Transferase</keyword>
<evidence type="ECO:0000256" key="5">
    <source>
        <dbReference type="ARBA" id="ARBA00022989"/>
    </source>
</evidence>
<dbReference type="PANTHER" id="PTHR22883:SF301">
    <property type="entry name" value="PALMITOYLTRANSFERASE ZDHHC12"/>
    <property type="match status" value="1"/>
</dbReference>
<comment type="catalytic activity">
    <reaction evidence="10">
        <text>L-cysteinyl-[protein] + hexadecanoyl-CoA = S-hexadecanoyl-L-cysteinyl-[protein] + CoA</text>
        <dbReference type="Rhea" id="RHEA:36683"/>
        <dbReference type="Rhea" id="RHEA-COMP:10131"/>
        <dbReference type="Rhea" id="RHEA-COMP:11032"/>
        <dbReference type="ChEBI" id="CHEBI:29950"/>
        <dbReference type="ChEBI" id="CHEBI:57287"/>
        <dbReference type="ChEBI" id="CHEBI:57379"/>
        <dbReference type="ChEBI" id="CHEBI:74151"/>
        <dbReference type="EC" id="2.3.1.225"/>
    </reaction>
</comment>
<evidence type="ECO:0000256" key="9">
    <source>
        <dbReference type="ARBA" id="ARBA00023315"/>
    </source>
</evidence>
<dbReference type="EC" id="2.3.1.225" evidence="10"/>
<keyword evidence="8" id="KW-0449">Lipoprotein</keyword>
<feature type="transmembrane region" description="Helical" evidence="10">
    <location>
        <begin position="49"/>
        <end position="69"/>
    </location>
</feature>
<proteinExistence type="inferred from homology"/>
<gene>
    <name evidence="13" type="primary">LOC120256454</name>
</gene>
<dbReference type="AlphaFoldDB" id="A0AB40AZZ3"/>
<dbReference type="GO" id="GO:0019706">
    <property type="term" value="F:protein-cysteine S-palmitoyltransferase activity"/>
    <property type="evidence" value="ECO:0007669"/>
    <property type="project" value="UniProtKB-EC"/>
</dbReference>
<evidence type="ECO:0000256" key="8">
    <source>
        <dbReference type="ARBA" id="ARBA00023288"/>
    </source>
</evidence>
<evidence type="ECO:0000313" key="13">
    <source>
        <dbReference type="RefSeq" id="XP_039120063.1"/>
    </source>
</evidence>
<comment type="similarity">
    <text evidence="2 10">Belongs to the DHHC palmitoyltransferase family.</text>
</comment>
<dbReference type="InterPro" id="IPR039859">
    <property type="entry name" value="PFA4/ZDH16/20/ERF2-like"/>
</dbReference>
<reference evidence="13" key="1">
    <citation type="submission" date="2025-08" db="UniProtKB">
        <authorList>
            <consortium name="RefSeq"/>
        </authorList>
    </citation>
    <scope>IDENTIFICATION</scope>
</reference>
<keyword evidence="12" id="KW-1185">Reference proteome</keyword>
<dbReference type="Pfam" id="PF01529">
    <property type="entry name" value="DHHC"/>
    <property type="match status" value="1"/>
</dbReference>
<keyword evidence="9 10" id="KW-0012">Acyltransferase</keyword>
<evidence type="ECO:0000313" key="12">
    <source>
        <dbReference type="Proteomes" id="UP001515500"/>
    </source>
</evidence>
<name>A0AB40AZZ3_DIOCR</name>
<evidence type="ECO:0000259" key="11">
    <source>
        <dbReference type="Pfam" id="PF01529"/>
    </source>
</evidence>
<organism evidence="12 13">
    <name type="scientific">Dioscorea cayennensis subsp. rotundata</name>
    <name type="common">White Guinea yam</name>
    <name type="synonym">Dioscorea rotundata</name>
    <dbReference type="NCBI Taxonomy" id="55577"/>
    <lineage>
        <taxon>Eukaryota</taxon>
        <taxon>Viridiplantae</taxon>
        <taxon>Streptophyta</taxon>
        <taxon>Embryophyta</taxon>
        <taxon>Tracheophyta</taxon>
        <taxon>Spermatophyta</taxon>
        <taxon>Magnoliopsida</taxon>
        <taxon>Liliopsida</taxon>
        <taxon>Dioscoreales</taxon>
        <taxon>Dioscoreaceae</taxon>
        <taxon>Dioscorea</taxon>
    </lineage>
</organism>
<keyword evidence="5 10" id="KW-1133">Transmembrane helix</keyword>
<protein>
    <recommendedName>
        <fullName evidence="10">S-acyltransferase</fullName>
        <ecNumber evidence="10">2.3.1.225</ecNumber>
    </recommendedName>
    <alternativeName>
        <fullName evidence="10">Palmitoyltransferase</fullName>
    </alternativeName>
</protein>
<evidence type="ECO:0000256" key="7">
    <source>
        <dbReference type="ARBA" id="ARBA00023139"/>
    </source>
</evidence>
<evidence type="ECO:0000256" key="4">
    <source>
        <dbReference type="ARBA" id="ARBA00022692"/>
    </source>
</evidence>
<dbReference type="RefSeq" id="XP_039120063.1">
    <property type="nucleotide sequence ID" value="XM_039264129.1"/>
</dbReference>
<feature type="domain" description="Palmitoyltransferase DHHC" evidence="11">
    <location>
        <begin position="173"/>
        <end position="207"/>
    </location>
</feature>
<evidence type="ECO:0000256" key="1">
    <source>
        <dbReference type="ARBA" id="ARBA00004127"/>
    </source>
</evidence>
<evidence type="ECO:0000256" key="3">
    <source>
        <dbReference type="ARBA" id="ARBA00022679"/>
    </source>
</evidence>
<feature type="transmembrane region" description="Helical" evidence="10">
    <location>
        <begin position="236"/>
        <end position="257"/>
    </location>
</feature>
<accession>A0AB40AZZ3</accession>
<sequence>MPFKSASTPIREPVRLRPMMAAREAWEKLCDHCSRRFPCLCDPGRRSSWGLKAALVLLHVVFVGVLFLLDADLIQKTKEESWYTILYLGLFAATLVQYFFTSGSSPGYVIDAMRSEYETTASFTSSLLIPKQSTSRNGNLIPSTDRSHFGKYPSEWLKIVMDLYPPGSSSRNWTCTYCNIIQPPRTKHCHDCDNVYFQFDHRCLWLGHVLDIRESAADDRNVQTVNCYAASVHSTMWYIFEESILCIWTGILYISFLHSRTEKAWWQDCIAILLLALLILCLIFLLLLLFFHTYLVLTNQTTYELVRRRRILYLRGVPERVHPFSKGICRNLYNFCCSRDSLYALESVPRSEELQARARPYTCSDLMSCRCL</sequence>
<dbReference type="PANTHER" id="PTHR22883">
    <property type="entry name" value="ZINC FINGER DHHC DOMAIN CONTAINING PROTEIN"/>
    <property type="match status" value="1"/>
</dbReference>
<dbReference type="GO" id="GO:0005783">
    <property type="term" value="C:endoplasmic reticulum"/>
    <property type="evidence" value="ECO:0007669"/>
    <property type="project" value="TreeGrafter"/>
</dbReference>
<comment type="domain">
    <text evidence="10">The DHHC domain is required for palmitoyltransferase activity.</text>
</comment>
<keyword evidence="4 10" id="KW-0812">Transmembrane</keyword>
<feature type="transmembrane region" description="Helical" evidence="10">
    <location>
        <begin position="81"/>
        <end position="100"/>
    </location>
</feature>
<dbReference type="PROSITE" id="PS50216">
    <property type="entry name" value="DHHC"/>
    <property type="match status" value="1"/>
</dbReference>
<dbReference type="GO" id="GO:0006612">
    <property type="term" value="P:protein targeting to membrane"/>
    <property type="evidence" value="ECO:0007669"/>
    <property type="project" value="TreeGrafter"/>
</dbReference>
<keyword evidence="6 10" id="KW-0472">Membrane</keyword>
<dbReference type="GeneID" id="120256454"/>
<evidence type="ECO:0000256" key="6">
    <source>
        <dbReference type="ARBA" id="ARBA00023136"/>
    </source>
</evidence>
<evidence type="ECO:0000256" key="10">
    <source>
        <dbReference type="RuleBase" id="RU079119"/>
    </source>
</evidence>
<keyword evidence="7" id="KW-0564">Palmitate</keyword>
<dbReference type="GO" id="GO:0005794">
    <property type="term" value="C:Golgi apparatus"/>
    <property type="evidence" value="ECO:0007669"/>
    <property type="project" value="TreeGrafter"/>
</dbReference>
<feature type="transmembrane region" description="Helical" evidence="10">
    <location>
        <begin position="269"/>
        <end position="291"/>
    </location>
</feature>
<dbReference type="InterPro" id="IPR001594">
    <property type="entry name" value="Palmitoyltrfase_DHHC"/>
</dbReference>
<dbReference type="Proteomes" id="UP001515500">
    <property type="component" value="Unplaced"/>
</dbReference>
<comment type="subcellular location">
    <subcellularLocation>
        <location evidence="1">Endomembrane system</location>
        <topology evidence="1">Multi-pass membrane protein</topology>
    </subcellularLocation>
</comment>
<evidence type="ECO:0000256" key="2">
    <source>
        <dbReference type="ARBA" id="ARBA00008574"/>
    </source>
</evidence>